<sequence>MAPKKEAKAPPKKSAAKPKAKAKGAKGDEKKPVKKAVFKRYNKIRTTVQFHRPYTRRTKGQKKYVRRSGRSVSIAQKKDQFHILKFPLTTESAMKKIEDNNTLVFIVDIRANKNQIKTAVRKMYDIKAARVNTLIRPDGLKKAYVKLMPDNDALDIANKIGIL</sequence>
<proteinExistence type="evidence at transcript level"/>
<evidence type="ECO:0000256" key="4">
    <source>
        <dbReference type="ARBA" id="ARBA00022980"/>
    </source>
</evidence>
<dbReference type="GO" id="GO:0006412">
    <property type="term" value="P:translation"/>
    <property type="evidence" value="ECO:0007669"/>
    <property type="project" value="InterPro"/>
</dbReference>
<protein>
    <submittedName>
        <fullName evidence="7">60S large subunit ribosomal protein uL23</fullName>
    </submittedName>
</protein>
<dbReference type="Gene3D" id="3.30.70.330">
    <property type="match status" value="1"/>
</dbReference>
<reference evidence="7" key="1">
    <citation type="submission" date="2020-06" db="EMBL/GenBank/DDBJ databases">
        <title>Cryo-EM structure of the highly atypical cytoplasmic ribosome of Euglena gracilis.</title>
        <authorList>
            <person name="Matzov D."/>
            <person name="Taoka M."/>
            <person name="Nobe Y."/>
            <person name="Yamauchi Y."/>
            <person name="Halfon Y."/>
            <person name="Asis N."/>
            <person name="Zimermann E."/>
            <person name="Rozenberg H."/>
            <person name="Bashan A."/>
            <person name="Bushan S."/>
            <person name="Isobe T."/>
            <person name="Gray M.W."/>
            <person name="Yonath A."/>
            <person name="Shalev-Benami M."/>
        </authorList>
    </citation>
    <scope>NUCLEOTIDE SEQUENCE</scope>
    <source>
        <strain evidence="7">Z</strain>
    </source>
</reference>
<feature type="region of interest" description="Disordered" evidence="6">
    <location>
        <begin position="1"/>
        <end position="34"/>
    </location>
</feature>
<evidence type="ECO:0000256" key="2">
    <source>
        <dbReference type="ARBA" id="ARBA00022730"/>
    </source>
</evidence>
<dbReference type="InterPro" id="IPR013025">
    <property type="entry name" value="Ribosomal_uL23-like"/>
</dbReference>
<name>A0A7L5NU75_EUGGR</name>
<comment type="similarity">
    <text evidence="1">Belongs to the universal ribosomal protein uL23 family.</text>
</comment>
<evidence type="ECO:0000256" key="3">
    <source>
        <dbReference type="ARBA" id="ARBA00022884"/>
    </source>
</evidence>
<dbReference type="FunFam" id="3.30.70.330:FF:000035">
    <property type="entry name" value="60S ribosomal protein L23a"/>
    <property type="match status" value="1"/>
</dbReference>
<dbReference type="PANTHER" id="PTHR11620">
    <property type="entry name" value="60S RIBOSOMAL PROTEIN L23A"/>
    <property type="match status" value="1"/>
</dbReference>
<evidence type="ECO:0000256" key="1">
    <source>
        <dbReference type="ARBA" id="ARBA00006700"/>
    </source>
</evidence>
<dbReference type="NCBIfam" id="NF011118">
    <property type="entry name" value="PRK14548.1"/>
    <property type="match status" value="1"/>
</dbReference>
<dbReference type="GO" id="GO:0005840">
    <property type="term" value="C:ribosome"/>
    <property type="evidence" value="ECO:0007669"/>
    <property type="project" value="UniProtKB-KW"/>
</dbReference>
<dbReference type="InterPro" id="IPR012678">
    <property type="entry name" value="Ribosomal_uL23/eL15/eS24_sf"/>
</dbReference>
<dbReference type="InterPro" id="IPR019985">
    <property type="entry name" value="Ribosomal_uL23"/>
</dbReference>
<dbReference type="HAMAP" id="MF_01369_A">
    <property type="entry name" value="Ribosomal_uL23_A"/>
    <property type="match status" value="1"/>
</dbReference>
<keyword evidence="3" id="KW-0694">RNA-binding</keyword>
<feature type="compositionally biased region" description="Basic residues" evidence="6">
    <location>
        <begin position="10"/>
        <end position="24"/>
    </location>
</feature>
<dbReference type="GO" id="GO:0003735">
    <property type="term" value="F:structural constituent of ribosome"/>
    <property type="evidence" value="ECO:0007669"/>
    <property type="project" value="InterPro"/>
</dbReference>
<evidence type="ECO:0000256" key="6">
    <source>
        <dbReference type="SAM" id="MobiDB-lite"/>
    </source>
</evidence>
<organism evidence="7">
    <name type="scientific">Euglena gracilis</name>
    <dbReference type="NCBI Taxonomy" id="3039"/>
    <lineage>
        <taxon>Eukaryota</taxon>
        <taxon>Discoba</taxon>
        <taxon>Euglenozoa</taxon>
        <taxon>Euglenida</taxon>
        <taxon>Spirocuta</taxon>
        <taxon>Euglenophyceae</taxon>
        <taxon>Euglenales</taxon>
        <taxon>Euglenaceae</taxon>
        <taxon>Euglena</taxon>
    </lineage>
</organism>
<dbReference type="InterPro" id="IPR012677">
    <property type="entry name" value="Nucleotide-bd_a/b_plait_sf"/>
</dbReference>
<evidence type="ECO:0000256" key="5">
    <source>
        <dbReference type="ARBA" id="ARBA00023274"/>
    </source>
</evidence>
<dbReference type="GO" id="GO:0019843">
    <property type="term" value="F:rRNA binding"/>
    <property type="evidence" value="ECO:0007669"/>
    <property type="project" value="UniProtKB-KW"/>
</dbReference>
<keyword evidence="2" id="KW-0699">rRNA-binding</keyword>
<keyword evidence="4 7" id="KW-0689">Ribosomal protein</keyword>
<dbReference type="Pfam" id="PF00276">
    <property type="entry name" value="Ribosomal_L23"/>
    <property type="match status" value="1"/>
</dbReference>
<accession>A0A7L5NU75</accession>
<dbReference type="EMBL" id="MT583882">
    <property type="protein sequence ID" value="QLA09613.1"/>
    <property type="molecule type" value="mRNA"/>
</dbReference>
<dbReference type="NCBIfam" id="TIGR03636">
    <property type="entry name" value="uL23_arch"/>
    <property type="match status" value="1"/>
</dbReference>
<dbReference type="AlphaFoldDB" id="A0A7L5NU75"/>
<keyword evidence="5" id="KW-0687">Ribonucleoprotein</keyword>
<dbReference type="SUPFAM" id="SSF54189">
    <property type="entry name" value="Ribosomal proteins S24e, L23 and L15e"/>
    <property type="match status" value="1"/>
</dbReference>
<dbReference type="GO" id="GO:1990904">
    <property type="term" value="C:ribonucleoprotein complex"/>
    <property type="evidence" value="ECO:0007669"/>
    <property type="project" value="UniProtKB-KW"/>
</dbReference>
<evidence type="ECO:0000313" key="7">
    <source>
        <dbReference type="EMBL" id="QLA09613.1"/>
    </source>
</evidence>